<dbReference type="AlphaFoldDB" id="W4P5B6"/>
<dbReference type="EMBL" id="BAIQ01000003">
    <property type="protein sequence ID" value="GAE14339.1"/>
    <property type="molecule type" value="Genomic_DNA"/>
</dbReference>
<feature type="compositionally biased region" description="Low complexity" evidence="1">
    <location>
        <begin position="125"/>
        <end position="134"/>
    </location>
</feature>
<protein>
    <submittedName>
        <fullName evidence="3">Uncharacterized protein</fullName>
    </submittedName>
</protein>
<reference evidence="3 4" key="1">
    <citation type="journal article" date="2014" name="Genome Announc.">
        <title>Draft Genome Sequences of Three Strains of Bacteroides pyogenes Isolated from a Cat and Swine.</title>
        <authorList>
            <person name="Sakamoto M."/>
            <person name="Oshima K."/>
            <person name="Suda W."/>
            <person name="Kitamura K."/>
            <person name="Iida T."/>
            <person name="Hattori M."/>
            <person name="Ohkuma M."/>
        </authorList>
    </citation>
    <scope>NUCLEOTIDE SEQUENCE [LARGE SCALE GENOMIC DNA]</scope>
    <source>
        <strain evidence="3 4">JCM 6292</strain>
    </source>
</reference>
<sequence length="140" mass="16474">MGWKKMLVGEKMPDKDDPKYRQRYEEEVKAGRKFARTLKLDVLAIKVQQFANNHKRLFLALVFGFILLSFGFNIYRMVVVYNHQQSTQSATERQEHLMQQRRKKVNTAISNAHTILPVMNRDNQKNNNQNTENNGCTEED</sequence>
<organism evidence="3 4">
    <name type="scientific">Bacteroides pyogenes JCM 6292</name>
    <dbReference type="NCBI Taxonomy" id="1235809"/>
    <lineage>
        <taxon>Bacteria</taxon>
        <taxon>Pseudomonadati</taxon>
        <taxon>Bacteroidota</taxon>
        <taxon>Bacteroidia</taxon>
        <taxon>Bacteroidales</taxon>
        <taxon>Bacteroidaceae</taxon>
        <taxon>Bacteroides</taxon>
    </lineage>
</organism>
<evidence type="ECO:0000256" key="2">
    <source>
        <dbReference type="SAM" id="Phobius"/>
    </source>
</evidence>
<feature type="region of interest" description="Disordered" evidence="1">
    <location>
        <begin position="113"/>
        <end position="140"/>
    </location>
</feature>
<proteinExistence type="predicted"/>
<dbReference type="Proteomes" id="UP000018861">
    <property type="component" value="Unassembled WGS sequence"/>
</dbReference>
<keyword evidence="2" id="KW-0472">Membrane</keyword>
<name>W4P5B6_9BACE</name>
<evidence type="ECO:0000313" key="4">
    <source>
        <dbReference type="Proteomes" id="UP000018861"/>
    </source>
</evidence>
<comment type="caution">
    <text evidence="3">The sequence shown here is derived from an EMBL/GenBank/DDBJ whole genome shotgun (WGS) entry which is preliminary data.</text>
</comment>
<feature type="transmembrane region" description="Helical" evidence="2">
    <location>
        <begin position="57"/>
        <end position="78"/>
    </location>
</feature>
<accession>W4P5B6</accession>
<gene>
    <name evidence="3" type="ORF">JCM6292_461</name>
</gene>
<evidence type="ECO:0000256" key="1">
    <source>
        <dbReference type="SAM" id="MobiDB-lite"/>
    </source>
</evidence>
<evidence type="ECO:0000313" key="3">
    <source>
        <dbReference type="EMBL" id="GAE14339.1"/>
    </source>
</evidence>
<keyword evidence="2" id="KW-0812">Transmembrane</keyword>
<keyword evidence="2" id="KW-1133">Transmembrane helix</keyword>